<protein>
    <submittedName>
        <fullName evidence="3">DNA ligase D</fullName>
    </submittedName>
</protein>
<dbReference type="InterPro" id="IPR052171">
    <property type="entry name" value="NHEJ_LigD"/>
</dbReference>
<dbReference type="NCBIfam" id="TIGR02778">
    <property type="entry name" value="ligD_pol"/>
    <property type="match status" value="1"/>
</dbReference>
<dbReference type="InterPro" id="IPR014145">
    <property type="entry name" value="LigD_pol_dom"/>
</dbReference>
<evidence type="ECO:0000259" key="2">
    <source>
        <dbReference type="Pfam" id="PF21686"/>
    </source>
</evidence>
<comment type="caution">
    <text evidence="3">The sequence shown here is derived from an EMBL/GenBank/DDBJ whole genome shotgun (WGS) entry which is preliminary data.</text>
</comment>
<feature type="domain" description="DNA ligase D 3'-phosphoesterase" evidence="1">
    <location>
        <begin position="36"/>
        <end position="141"/>
    </location>
</feature>
<dbReference type="Proteomes" id="UP000295382">
    <property type="component" value="Unassembled WGS sequence"/>
</dbReference>
<feature type="domain" description="DNA ligase D polymerase" evidence="2">
    <location>
        <begin position="210"/>
        <end position="463"/>
    </location>
</feature>
<dbReference type="Pfam" id="PF13298">
    <property type="entry name" value="LigD_N"/>
    <property type="match status" value="1"/>
</dbReference>
<dbReference type="CDD" id="cd04862">
    <property type="entry name" value="PaeLigD_Pol_like"/>
    <property type="match status" value="1"/>
</dbReference>
<dbReference type="Pfam" id="PF21686">
    <property type="entry name" value="LigD_Prim-Pol"/>
    <property type="match status" value="1"/>
</dbReference>
<dbReference type="NCBIfam" id="TIGR02777">
    <property type="entry name" value="LigD_PE_dom"/>
    <property type="match status" value="1"/>
</dbReference>
<keyword evidence="4" id="KW-1185">Reference proteome</keyword>
<dbReference type="InterPro" id="IPR014144">
    <property type="entry name" value="LigD_PE_domain"/>
</dbReference>
<dbReference type="PANTHER" id="PTHR42705:SF2">
    <property type="entry name" value="BIFUNCTIONAL NON-HOMOLOGOUS END JOINING PROTEIN LIGD"/>
    <property type="match status" value="1"/>
</dbReference>
<proteinExistence type="predicted"/>
<dbReference type="AlphaFoldDB" id="A0A4R3HUP8"/>
<reference evidence="3 4" key="1">
    <citation type="submission" date="2019-03" db="EMBL/GenBank/DDBJ databases">
        <title>Genomic Encyclopedia of Type Strains, Phase IV (KMG-IV): sequencing the most valuable type-strain genomes for metagenomic binning, comparative biology and taxonomic classification.</title>
        <authorList>
            <person name="Goeker M."/>
        </authorList>
    </citation>
    <scope>NUCLEOTIDE SEQUENCE [LARGE SCALE GENOMIC DNA]</scope>
    <source>
        <strain evidence="3 4">DSM 7445</strain>
    </source>
</reference>
<dbReference type="EMBL" id="SLZQ01000015">
    <property type="protein sequence ID" value="TCS33737.1"/>
    <property type="molecule type" value="Genomic_DNA"/>
</dbReference>
<dbReference type="PANTHER" id="PTHR42705">
    <property type="entry name" value="BIFUNCTIONAL NON-HOMOLOGOUS END JOINING PROTEIN LIGD"/>
    <property type="match status" value="1"/>
</dbReference>
<gene>
    <name evidence="3" type="ORF">EDC30_11527</name>
</gene>
<dbReference type="Gene3D" id="3.90.920.10">
    <property type="entry name" value="DNA primase, PRIM domain"/>
    <property type="match status" value="1"/>
</dbReference>
<dbReference type="GO" id="GO:0016874">
    <property type="term" value="F:ligase activity"/>
    <property type="evidence" value="ECO:0007669"/>
    <property type="project" value="UniProtKB-KW"/>
</dbReference>
<dbReference type="InterPro" id="IPR033651">
    <property type="entry name" value="PaeLigD_Pol-like"/>
</dbReference>
<evidence type="ECO:0000313" key="4">
    <source>
        <dbReference type="Proteomes" id="UP000295382"/>
    </source>
</evidence>
<evidence type="ECO:0000259" key="1">
    <source>
        <dbReference type="Pfam" id="PF13298"/>
    </source>
</evidence>
<evidence type="ECO:0000313" key="3">
    <source>
        <dbReference type="EMBL" id="TCS33737.1"/>
    </source>
</evidence>
<name>A0A4R3HUP8_PAULE</name>
<keyword evidence="3" id="KW-0436">Ligase</keyword>
<dbReference type="SUPFAM" id="SSF56747">
    <property type="entry name" value="Prim-pol domain"/>
    <property type="match status" value="1"/>
</dbReference>
<sequence>MPNKLATYHAKRNFRITSEPRGQAQRAQDELRFVVQRHDASKLHYDFRLELDGTLKSWAIPKGPSMNPADKRLAVQVEDHPISYADFEGIIPAHQYGAGKVEIWDSGIWEARGDAAQGYRDGKLKFHLYGDKLHGSWTLVRTRMAGGGNKQQWLLIKERDEAARSDSGIDEEADKPVGKLLKHAPSKPATLQGITITHPERVIDPASGLTKLDLAHYYDAVAPYLLPYLKNRPVYLLRSPGGLTGKAFFQRHAIRAAIPEIAILDPSVDPEHQPLLVINSAKALVSAAQMGTIELHTCNARADCMDKPDCMVFDLDPDPKLKWQRVVDGARLLREFLNELGLDSFVKTSGSKGLHVVVPLARRHTWETVTRCSEAVARHLAETFPRKFGIKMGEQNRVCKIYIDHLRNQKMASTVAPYSVRARQGLSVSTPLSWDELDDVTNSAMWNIQSLPARLKALKKDPWEAYGNTRQTISKAMLRKLDMKDAAP</sequence>
<accession>A0A4R3HUP8</accession>
<organism evidence="3 4">
    <name type="scientific">Paucimonas lemoignei</name>
    <name type="common">Pseudomonas lemoignei</name>
    <dbReference type="NCBI Taxonomy" id="29443"/>
    <lineage>
        <taxon>Bacteria</taxon>
        <taxon>Pseudomonadati</taxon>
        <taxon>Pseudomonadota</taxon>
        <taxon>Betaproteobacteria</taxon>
        <taxon>Burkholderiales</taxon>
        <taxon>Burkholderiaceae</taxon>
        <taxon>Paucimonas</taxon>
    </lineage>
</organism>
<dbReference type="OrthoDB" id="9802472at2"/>
<dbReference type="RefSeq" id="WP_132260074.1">
    <property type="nucleotide sequence ID" value="NZ_SLZQ01000015.1"/>
</dbReference>